<evidence type="ECO:0000256" key="3">
    <source>
        <dbReference type="SAM" id="SignalP"/>
    </source>
</evidence>
<gene>
    <name evidence="4" type="ORF">DGAL_LOCUS270</name>
</gene>
<keyword evidence="5" id="KW-1185">Reference proteome</keyword>
<sequence length="296" mass="32511">MKTVSVFYLICVFIVLFASSSDAVRSQPDAELKNDEESGNRNSIPSLLLGLGSGFDWRENSRMTSTSSKGRGLSSLVDKLQNYISSYTSSTASWLTYPYFGISAGVTSIIVIFVVIYILILVSGTVVTTTGRSFVDSEGIMNTEELNRLAHNVLKTIEQMADKLNRNGRSADPQDQDTARSKVTGSGGPGWSASVSQYDSVSDYLSAHLYDKLIWLSKPFAGYIMSMGGVVLYMVVVVIIAMTSGVFPLSTLGRQLRGSRPQFNEDANLIRTAEFVMEAINLWMDKRHDSNNLKSD</sequence>
<dbReference type="EMBL" id="CAKKLH010000001">
    <property type="protein sequence ID" value="CAH0098223.1"/>
    <property type="molecule type" value="Genomic_DNA"/>
</dbReference>
<feature type="chain" id="PRO_5035201591" evidence="3">
    <location>
        <begin position="27"/>
        <end position="296"/>
    </location>
</feature>
<keyword evidence="2" id="KW-1133">Transmembrane helix</keyword>
<feature type="transmembrane region" description="Helical" evidence="2">
    <location>
        <begin position="99"/>
        <end position="122"/>
    </location>
</feature>
<feature type="region of interest" description="Disordered" evidence="1">
    <location>
        <begin position="166"/>
        <end position="191"/>
    </location>
</feature>
<evidence type="ECO:0000256" key="2">
    <source>
        <dbReference type="SAM" id="Phobius"/>
    </source>
</evidence>
<protein>
    <submittedName>
        <fullName evidence="4">Uncharacterized protein</fullName>
    </submittedName>
</protein>
<dbReference type="Proteomes" id="UP000789390">
    <property type="component" value="Unassembled WGS sequence"/>
</dbReference>
<feature type="transmembrane region" description="Helical" evidence="2">
    <location>
        <begin position="220"/>
        <end position="242"/>
    </location>
</feature>
<dbReference type="AlphaFoldDB" id="A0A8J2RBI9"/>
<evidence type="ECO:0000313" key="4">
    <source>
        <dbReference type="EMBL" id="CAH0098223.1"/>
    </source>
</evidence>
<dbReference type="OrthoDB" id="6355220at2759"/>
<comment type="caution">
    <text evidence="4">The sequence shown here is derived from an EMBL/GenBank/DDBJ whole genome shotgun (WGS) entry which is preliminary data.</text>
</comment>
<keyword evidence="2" id="KW-0812">Transmembrane</keyword>
<organism evidence="4 5">
    <name type="scientific">Daphnia galeata</name>
    <dbReference type="NCBI Taxonomy" id="27404"/>
    <lineage>
        <taxon>Eukaryota</taxon>
        <taxon>Metazoa</taxon>
        <taxon>Ecdysozoa</taxon>
        <taxon>Arthropoda</taxon>
        <taxon>Crustacea</taxon>
        <taxon>Branchiopoda</taxon>
        <taxon>Diplostraca</taxon>
        <taxon>Cladocera</taxon>
        <taxon>Anomopoda</taxon>
        <taxon>Daphniidae</taxon>
        <taxon>Daphnia</taxon>
    </lineage>
</organism>
<evidence type="ECO:0000256" key="1">
    <source>
        <dbReference type="SAM" id="MobiDB-lite"/>
    </source>
</evidence>
<accession>A0A8J2RBI9</accession>
<feature type="signal peptide" evidence="3">
    <location>
        <begin position="1"/>
        <end position="26"/>
    </location>
</feature>
<evidence type="ECO:0000313" key="5">
    <source>
        <dbReference type="Proteomes" id="UP000789390"/>
    </source>
</evidence>
<name>A0A8J2RBI9_9CRUS</name>
<keyword evidence="3" id="KW-0732">Signal</keyword>
<reference evidence="4" key="1">
    <citation type="submission" date="2021-11" db="EMBL/GenBank/DDBJ databases">
        <authorList>
            <person name="Schell T."/>
        </authorList>
    </citation>
    <scope>NUCLEOTIDE SEQUENCE</scope>
    <source>
        <strain evidence="4">M5</strain>
    </source>
</reference>
<proteinExistence type="predicted"/>
<keyword evidence="2" id="KW-0472">Membrane</keyword>